<dbReference type="PANTHER" id="PTHR34472:SF1">
    <property type="entry name" value="SULFUR CARRIER PROTEIN THIS"/>
    <property type="match status" value="1"/>
</dbReference>
<evidence type="ECO:0000313" key="2">
    <source>
        <dbReference type="Proteomes" id="UP000309061"/>
    </source>
</evidence>
<dbReference type="RefSeq" id="WP_136496817.1">
    <property type="nucleotide sequence ID" value="NZ_CP046052.1"/>
</dbReference>
<sequence>MQIRINGEEREVAAATLEELLAELGYGDQLVGTALNLDFVRAKDRADARLKQGDAVEILAPKQGG</sequence>
<dbReference type="KEGG" id="mhey:H2LOC_013275"/>
<dbReference type="InterPro" id="IPR003749">
    <property type="entry name" value="ThiS/MoaD-like"/>
</dbReference>
<dbReference type="OrthoDB" id="197113at2"/>
<evidence type="ECO:0000313" key="1">
    <source>
        <dbReference type="EMBL" id="QGM46588.1"/>
    </source>
</evidence>
<dbReference type="Gene3D" id="3.10.20.30">
    <property type="match status" value="1"/>
</dbReference>
<dbReference type="InterPro" id="IPR010035">
    <property type="entry name" value="Thi_S"/>
</dbReference>
<proteinExistence type="predicted"/>
<reference evidence="1 2" key="1">
    <citation type="submission" date="2019-11" db="EMBL/GenBank/DDBJ databases">
        <title>The genome sequence of Methylocystis heyeri.</title>
        <authorList>
            <person name="Oshkin I.Y."/>
            <person name="Miroshnikov K."/>
            <person name="Dedysh S.N."/>
        </authorList>
    </citation>
    <scope>NUCLEOTIDE SEQUENCE [LARGE SCALE GENOMIC DNA]</scope>
    <source>
        <strain evidence="1 2">H2</strain>
    </source>
</reference>
<accession>A0A6B8KJ51</accession>
<dbReference type="CDD" id="cd00565">
    <property type="entry name" value="Ubl_ThiS"/>
    <property type="match status" value="1"/>
</dbReference>
<dbReference type="EMBL" id="CP046052">
    <property type="protein sequence ID" value="QGM46588.1"/>
    <property type="molecule type" value="Genomic_DNA"/>
</dbReference>
<dbReference type="PANTHER" id="PTHR34472">
    <property type="entry name" value="SULFUR CARRIER PROTEIN THIS"/>
    <property type="match status" value="1"/>
</dbReference>
<dbReference type="NCBIfam" id="TIGR01683">
    <property type="entry name" value="thiS"/>
    <property type="match status" value="1"/>
</dbReference>
<dbReference type="Pfam" id="PF02597">
    <property type="entry name" value="ThiS"/>
    <property type="match status" value="1"/>
</dbReference>
<dbReference type="Proteomes" id="UP000309061">
    <property type="component" value="Chromosome"/>
</dbReference>
<gene>
    <name evidence="1" type="primary">thiS</name>
    <name evidence="1" type="ORF">H2LOC_013275</name>
</gene>
<dbReference type="InterPro" id="IPR016155">
    <property type="entry name" value="Mopterin_synth/thiamin_S_b"/>
</dbReference>
<dbReference type="AlphaFoldDB" id="A0A6B8KJ51"/>
<dbReference type="SUPFAM" id="SSF54285">
    <property type="entry name" value="MoaD/ThiS"/>
    <property type="match status" value="1"/>
</dbReference>
<keyword evidence="2" id="KW-1185">Reference proteome</keyword>
<name>A0A6B8KJ51_9HYPH</name>
<dbReference type="InterPro" id="IPR012675">
    <property type="entry name" value="Beta-grasp_dom_sf"/>
</dbReference>
<protein>
    <submittedName>
        <fullName evidence="1">Sulfur carrier protein ThiS</fullName>
    </submittedName>
</protein>
<organism evidence="1 2">
    <name type="scientific">Methylocystis heyeri</name>
    <dbReference type="NCBI Taxonomy" id="391905"/>
    <lineage>
        <taxon>Bacteria</taxon>
        <taxon>Pseudomonadati</taxon>
        <taxon>Pseudomonadota</taxon>
        <taxon>Alphaproteobacteria</taxon>
        <taxon>Hyphomicrobiales</taxon>
        <taxon>Methylocystaceae</taxon>
        <taxon>Methylocystis</taxon>
    </lineage>
</organism>